<organism evidence="5 6">
    <name type="scientific">Candidatus Accumulibacter affinis</name>
    <dbReference type="NCBI Taxonomy" id="2954384"/>
    <lineage>
        <taxon>Bacteria</taxon>
        <taxon>Pseudomonadati</taxon>
        <taxon>Pseudomonadota</taxon>
        <taxon>Betaproteobacteria</taxon>
        <taxon>Candidatus Accumulibacter</taxon>
    </lineage>
</organism>
<name>A0A935W4L2_9PROT</name>
<dbReference type="SMART" id="SM00342">
    <property type="entry name" value="HTH_ARAC"/>
    <property type="match status" value="1"/>
</dbReference>
<keyword evidence="3" id="KW-0804">Transcription</keyword>
<evidence type="ECO:0000256" key="1">
    <source>
        <dbReference type="ARBA" id="ARBA00023015"/>
    </source>
</evidence>
<dbReference type="SUPFAM" id="SSF52172">
    <property type="entry name" value="CheY-like"/>
    <property type="match status" value="1"/>
</dbReference>
<dbReference type="PANTHER" id="PTHR43280:SF28">
    <property type="entry name" value="HTH-TYPE TRANSCRIPTIONAL ACTIVATOR RHAS"/>
    <property type="match status" value="1"/>
</dbReference>
<evidence type="ECO:0000313" key="6">
    <source>
        <dbReference type="Proteomes" id="UP000706151"/>
    </source>
</evidence>
<dbReference type="GO" id="GO:0003700">
    <property type="term" value="F:DNA-binding transcription factor activity"/>
    <property type="evidence" value="ECO:0007669"/>
    <property type="project" value="InterPro"/>
</dbReference>
<keyword evidence="2" id="KW-0238">DNA-binding</keyword>
<dbReference type="Gene3D" id="1.10.10.60">
    <property type="entry name" value="Homeodomain-like"/>
    <property type="match status" value="2"/>
</dbReference>
<evidence type="ECO:0000256" key="2">
    <source>
        <dbReference type="ARBA" id="ARBA00023125"/>
    </source>
</evidence>
<feature type="domain" description="HTH araC/xylS-type" evidence="4">
    <location>
        <begin position="184"/>
        <end position="282"/>
    </location>
</feature>
<dbReference type="SUPFAM" id="SSF46689">
    <property type="entry name" value="Homeodomain-like"/>
    <property type="match status" value="2"/>
</dbReference>
<dbReference type="Gene3D" id="3.40.50.2300">
    <property type="match status" value="1"/>
</dbReference>
<proteinExistence type="predicted"/>
<dbReference type="Pfam" id="PF12833">
    <property type="entry name" value="HTH_18"/>
    <property type="match status" value="1"/>
</dbReference>
<dbReference type="EMBL" id="JADJOT010000010">
    <property type="protein sequence ID" value="MBK7955511.1"/>
    <property type="molecule type" value="Genomic_DNA"/>
</dbReference>
<accession>A0A935W4L2</accession>
<dbReference type="PRINTS" id="PR00032">
    <property type="entry name" value="HTHARAC"/>
</dbReference>
<reference evidence="5 6" key="1">
    <citation type="submission" date="2020-10" db="EMBL/GenBank/DDBJ databases">
        <title>Connecting structure to function with the recovery of over 1000 high-quality activated sludge metagenome-assembled genomes encoding full-length rRNA genes using long-read sequencing.</title>
        <authorList>
            <person name="Singleton C.M."/>
            <person name="Petriglieri F."/>
            <person name="Kristensen J.M."/>
            <person name="Kirkegaard R.H."/>
            <person name="Michaelsen T.Y."/>
            <person name="Andersen M.H."/>
            <person name="Karst S.M."/>
            <person name="Dueholm M.S."/>
            <person name="Nielsen P.H."/>
            <person name="Albertsen M."/>
        </authorList>
    </citation>
    <scope>NUCLEOTIDE SEQUENCE [LARGE SCALE GENOMIC DNA]</scope>
    <source>
        <strain evidence="5">Fred_18-Q3-R57-64_BAT3C.720</strain>
    </source>
</reference>
<dbReference type="InterPro" id="IPR020449">
    <property type="entry name" value="Tscrpt_reg_AraC-type_HTH"/>
</dbReference>
<dbReference type="AlphaFoldDB" id="A0A935W4L2"/>
<dbReference type="Proteomes" id="UP000706151">
    <property type="component" value="Unassembled WGS sequence"/>
</dbReference>
<dbReference type="InterPro" id="IPR011006">
    <property type="entry name" value="CheY-like_superfamily"/>
</dbReference>
<dbReference type="PROSITE" id="PS01124">
    <property type="entry name" value="HTH_ARAC_FAMILY_2"/>
    <property type="match status" value="1"/>
</dbReference>
<dbReference type="PANTHER" id="PTHR43280">
    <property type="entry name" value="ARAC-FAMILY TRANSCRIPTIONAL REGULATOR"/>
    <property type="match status" value="1"/>
</dbReference>
<keyword evidence="1" id="KW-0805">Transcription regulation</keyword>
<gene>
    <name evidence="5" type="ORF">IPK02_17030</name>
</gene>
<sequence length="302" mass="33903">MPTEREIANIQLRVPAATAATPPAAGRVANRQRFLWVDLRVARGEASVCEELATAFQGTKVSEPLEIGKAIRVHRPSFTCFEFDQPDRRRLQALQATKLYFPSLPILMLTEAHSEALATWSFRSRVWDYLVKPVTFEELAWRARALYRLAETTRAPGERHNLFPSQPVPVGERVGRSIPRTATTAARDYVHAHLDERISLATAASLCHLSVSEFSRVFKREHGLTFCDFLLRSRVAKAWELLASPRATVSEVAFAVGFNDLSYFTRIFRRYTGTPASEYRKASVQRLAETGSVFTPLPGPGV</sequence>
<comment type="caution">
    <text evidence="5">The sequence shown here is derived from an EMBL/GenBank/DDBJ whole genome shotgun (WGS) entry which is preliminary data.</text>
</comment>
<evidence type="ECO:0000256" key="3">
    <source>
        <dbReference type="ARBA" id="ARBA00023163"/>
    </source>
</evidence>
<dbReference type="GO" id="GO:0043565">
    <property type="term" value="F:sequence-specific DNA binding"/>
    <property type="evidence" value="ECO:0007669"/>
    <property type="project" value="InterPro"/>
</dbReference>
<protein>
    <submittedName>
        <fullName evidence="5">Helix-turn-helix domain-containing protein</fullName>
    </submittedName>
</protein>
<dbReference type="InterPro" id="IPR009057">
    <property type="entry name" value="Homeodomain-like_sf"/>
</dbReference>
<dbReference type="InterPro" id="IPR018060">
    <property type="entry name" value="HTH_AraC"/>
</dbReference>
<evidence type="ECO:0000313" key="5">
    <source>
        <dbReference type="EMBL" id="MBK7955511.1"/>
    </source>
</evidence>
<evidence type="ECO:0000259" key="4">
    <source>
        <dbReference type="PROSITE" id="PS01124"/>
    </source>
</evidence>